<dbReference type="InterPro" id="IPR036396">
    <property type="entry name" value="Cyt_P450_sf"/>
</dbReference>
<comment type="cofactor">
    <cofactor evidence="1 7">
        <name>heme</name>
        <dbReference type="ChEBI" id="CHEBI:30413"/>
    </cofactor>
</comment>
<dbReference type="PRINTS" id="PR00463">
    <property type="entry name" value="EP450I"/>
</dbReference>
<comment type="similarity">
    <text evidence="3 8">Belongs to the cytochrome P450 family.</text>
</comment>
<dbReference type="EMBL" id="CM032185">
    <property type="protein sequence ID" value="KAG7092151.1"/>
    <property type="molecule type" value="Genomic_DNA"/>
</dbReference>
<dbReference type="InterPro" id="IPR017972">
    <property type="entry name" value="Cyt_P450_CS"/>
</dbReference>
<dbReference type="OrthoDB" id="1470350at2759"/>
<dbReference type="GO" id="GO:0020037">
    <property type="term" value="F:heme binding"/>
    <property type="evidence" value="ECO:0007669"/>
    <property type="project" value="InterPro"/>
</dbReference>
<dbReference type="PROSITE" id="PS00086">
    <property type="entry name" value="CYTOCHROME_P450"/>
    <property type="match status" value="1"/>
</dbReference>
<dbReference type="InterPro" id="IPR002401">
    <property type="entry name" value="Cyt_P450_E_grp-I"/>
</dbReference>
<evidence type="ECO:0000313" key="10">
    <source>
        <dbReference type="EMBL" id="KAG7092151.1"/>
    </source>
</evidence>
<dbReference type="GO" id="GO:0005506">
    <property type="term" value="F:iron ion binding"/>
    <property type="evidence" value="ECO:0007669"/>
    <property type="project" value="InterPro"/>
</dbReference>
<dbReference type="InterPro" id="IPR050121">
    <property type="entry name" value="Cytochrome_P450_monoxygenase"/>
</dbReference>
<keyword evidence="6 7" id="KW-0408">Iron</keyword>
<evidence type="ECO:0000256" key="7">
    <source>
        <dbReference type="PIRSR" id="PIRSR602401-1"/>
    </source>
</evidence>
<evidence type="ECO:0008006" key="12">
    <source>
        <dbReference type="Google" id="ProtNLM"/>
    </source>
</evidence>
<protein>
    <recommendedName>
        <fullName evidence="12">Cytochrome P450</fullName>
    </recommendedName>
</protein>
<evidence type="ECO:0000313" key="11">
    <source>
        <dbReference type="Proteomes" id="UP001049176"/>
    </source>
</evidence>
<comment type="pathway">
    <text evidence="2">Secondary metabolite biosynthesis.</text>
</comment>
<keyword evidence="5 8" id="KW-0560">Oxidoreductase</keyword>
<reference evidence="10" key="1">
    <citation type="journal article" date="2021" name="Genome Biol. Evol.">
        <title>The assembled and annotated genome of the fairy-ring fungus Marasmius oreades.</title>
        <authorList>
            <person name="Hiltunen M."/>
            <person name="Ament-Velasquez S.L."/>
            <person name="Johannesson H."/>
        </authorList>
    </citation>
    <scope>NUCLEOTIDE SEQUENCE</scope>
    <source>
        <strain evidence="10">03SP1</strain>
    </source>
</reference>
<dbReference type="PRINTS" id="PR00385">
    <property type="entry name" value="P450"/>
</dbReference>
<keyword evidence="8" id="KW-0503">Monooxygenase</keyword>
<comment type="caution">
    <text evidence="10">The sequence shown here is derived from an EMBL/GenBank/DDBJ whole genome shotgun (WGS) entry which is preliminary data.</text>
</comment>
<keyword evidence="11" id="KW-1185">Reference proteome</keyword>
<evidence type="ECO:0000256" key="8">
    <source>
        <dbReference type="RuleBase" id="RU000461"/>
    </source>
</evidence>
<dbReference type="SUPFAM" id="SSF48264">
    <property type="entry name" value="Cytochrome P450"/>
    <property type="match status" value="1"/>
</dbReference>
<evidence type="ECO:0000256" key="2">
    <source>
        <dbReference type="ARBA" id="ARBA00005179"/>
    </source>
</evidence>
<evidence type="ECO:0000256" key="3">
    <source>
        <dbReference type="ARBA" id="ARBA00010617"/>
    </source>
</evidence>
<dbReference type="GO" id="GO:0004497">
    <property type="term" value="F:monooxygenase activity"/>
    <property type="evidence" value="ECO:0007669"/>
    <property type="project" value="UniProtKB-KW"/>
</dbReference>
<dbReference type="KEGG" id="more:E1B28_008521"/>
<evidence type="ECO:0000256" key="9">
    <source>
        <dbReference type="SAM" id="Coils"/>
    </source>
</evidence>
<dbReference type="AlphaFoldDB" id="A0A9P7RZS3"/>
<dbReference type="PANTHER" id="PTHR24305:SF157">
    <property type="entry name" value="N-ACETYLTRYPTOPHAN 6-HYDROXYLASE IVOC-RELATED"/>
    <property type="match status" value="1"/>
</dbReference>
<evidence type="ECO:0000256" key="5">
    <source>
        <dbReference type="ARBA" id="ARBA00023002"/>
    </source>
</evidence>
<keyword evidence="7 8" id="KW-0349">Heme</keyword>
<dbReference type="Proteomes" id="UP001049176">
    <property type="component" value="Chromosome 5"/>
</dbReference>
<evidence type="ECO:0000256" key="6">
    <source>
        <dbReference type="ARBA" id="ARBA00023004"/>
    </source>
</evidence>
<dbReference type="RefSeq" id="XP_043008621.1">
    <property type="nucleotide sequence ID" value="XM_043153337.1"/>
</dbReference>
<gene>
    <name evidence="10" type="ORF">E1B28_008521</name>
</gene>
<name>A0A9P7RZS3_9AGAR</name>
<dbReference type="PANTHER" id="PTHR24305">
    <property type="entry name" value="CYTOCHROME P450"/>
    <property type="match status" value="1"/>
</dbReference>
<dbReference type="Gene3D" id="1.10.630.10">
    <property type="entry name" value="Cytochrome P450"/>
    <property type="match status" value="1"/>
</dbReference>
<keyword evidence="9" id="KW-0175">Coiled coil</keyword>
<proteinExistence type="inferred from homology"/>
<dbReference type="InterPro" id="IPR001128">
    <property type="entry name" value="Cyt_P450"/>
</dbReference>
<dbReference type="GO" id="GO:0016705">
    <property type="term" value="F:oxidoreductase activity, acting on paired donors, with incorporation or reduction of molecular oxygen"/>
    <property type="evidence" value="ECO:0007669"/>
    <property type="project" value="InterPro"/>
</dbReference>
<sequence>MVVVLPSAARTDYADALRPHRHKLNPMFVPILDQLQYIMAKVDELSLLSGKDGNTAEGEGKKAIFEVFLDKGRESEESKESPWIVPKSQIVDECASMQFAGSDTVGNAFMVATFHLLKSRLALIKLRRELDGLEEEKVNFEALEKLPYLTAVIKESLRLSHGVASSLPRVVGSSGSTIAGPHVPPGTVVSCASYVVHTNPSIFPDSHEFIPERWLDNRELEKYLVAFSQGTRLCLGINLTWCELYLLFGNIFR</sequence>
<accession>A0A9P7RZS3</accession>
<organism evidence="10 11">
    <name type="scientific">Marasmius oreades</name>
    <name type="common">fairy-ring Marasmius</name>
    <dbReference type="NCBI Taxonomy" id="181124"/>
    <lineage>
        <taxon>Eukaryota</taxon>
        <taxon>Fungi</taxon>
        <taxon>Dikarya</taxon>
        <taxon>Basidiomycota</taxon>
        <taxon>Agaricomycotina</taxon>
        <taxon>Agaricomycetes</taxon>
        <taxon>Agaricomycetidae</taxon>
        <taxon>Agaricales</taxon>
        <taxon>Marasmiineae</taxon>
        <taxon>Marasmiaceae</taxon>
        <taxon>Marasmius</taxon>
    </lineage>
</organism>
<dbReference type="GeneID" id="66077597"/>
<dbReference type="Pfam" id="PF00067">
    <property type="entry name" value="p450"/>
    <property type="match status" value="1"/>
</dbReference>
<evidence type="ECO:0000256" key="1">
    <source>
        <dbReference type="ARBA" id="ARBA00001971"/>
    </source>
</evidence>
<keyword evidence="4 7" id="KW-0479">Metal-binding</keyword>
<feature type="binding site" description="axial binding residue" evidence="7">
    <location>
        <position position="234"/>
    </location>
    <ligand>
        <name>heme</name>
        <dbReference type="ChEBI" id="CHEBI:30413"/>
    </ligand>
    <ligandPart>
        <name>Fe</name>
        <dbReference type="ChEBI" id="CHEBI:18248"/>
    </ligandPart>
</feature>
<feature type="coiled-coil region" evidence="9">
    <location>
        <begin position="116"/>
        <end position="143"/>
    </location>
</feature>
<evidence type="ECO:0000256" key="4">
    <source>
        <dbReference type="ARBA" id="ARBA00022723"/>
    </source>
</evidence>